<dbReference type="AlphaFoldDB" id="A0A0D8FTZ7"/>
<protein>
    <submittedName>
        <fullName evidence="2">Uncharacterized protein</fullName>
    </submittedName>
</protein>
<name>A0A0D8FTZ7_9ACTN</name>
<dbReference type="RefSeq" id="WP_035389177.1">
    <property type="nucleotide sequence ID" value="NZ_JQKF01000010.1"/>
</dbReference>
<feature type="transmembrane region" description="Helical" evidence="1">
    <location>
        <begin position="121"/>
        <end position="140"/>
    </location>
</feature>
<dbReference type="GeneID" id="78372712"/>
<keyword evidence="1" id="KW-1133">Transmembrane helix</keyword>
<dbReference type="EMBL" id="JXUW01000012">
    <property type="protein sequence ID" value="KJE76743.1"/>
    <property type="molecule type" value="Genomic_DNA"/>
</dbReference>
<feature type="transmembrane region" description="Helical" evidence="1">
    <location>
        <begin position="21"/>
        <end position="43"/>
    </location>
</feature>
<sequence length="176" mass="18241">MTQSFSKQQANRFYHRVLLIRLIWAVTIAAFLAGMISLCLGLLGLSILVSTLGGLLPGLAVGGVVIFGSRVKRESEDVAGCGSQCANCAAAGTDGCLSGFDRELEGRIAAYDAAKLGQLGFRMRGVIILPVLLLGLGVFVPSHAEGVVPVVFALAALVGSVIGLTLMRTRAVQPSA</sequence>
<gene>
    <name evidence="2" type="ORF">FEAC_15300</name>
</gene>
<proteinExistence type="predicted"/>
<dbReference type="STRING" id="1121877.FEAC_15300"/>
<keyword evidence="1" id="KW-0472">Membrane</keyword>
<comment type="caution">
    <text evidence="2">The sequence shown here is derived from an EMBL/GenBank/DDBJ whole genome shotgun (WGS) entry which is preliminary data.</text>
</comment>
<reference evidence="2 3" key="1">
    <citation type="submission" date="2015-01" db="EMBL/GenBank/DDBJ databases">
        <title>Draft genome of the acidophilic iron oxidizer Ferrimicrobium acidiphilum strain T23.</title>
        <authorList>
            <person name="Poehlein A."/>
            <person name="Eisen S."/>
            <person name="Schloemann M."/>
            <person name="Johnson B.D."/>
            <person name="Daniel R."/>
            <person name="Muehling M."/>
        </authorList>
    </citation>
    <scope>NUCLEOTIDE SEQUENCE [LARGE SCALE GENOMIC DNA]</scope>
    <source>
        <strain evidence="2 3">T23</strain>
    </source>
</reference>
<keyword evidence="3" id="KW-1185">Reference proteome</keyword>
<evidence type="ECO:0000313" key="2">
    <source>
        <dbReference type="EMBL" id="KJE76743.1"/>
    </source>
</evidence>
<feature type="transmembrane region" description="Helical" evidence="1">
    <location>
        <begin position="49"/>
        <end position="67"/>
    </location>
</feature>
<accession>A0A0D8FTZ7</accession>
<organism evidence="2 3">
    <name type="scientific">Ferrimicrobium acidiphilum DSM 19497</name>
    <dbReference type="NCBI Taxonomy" id="1121877"/>
    <lineage>
        <taxon>Bacteria</taxon>
        <taxon>Bacillati</taxon>
        <taxon>Actinomycetota</taxon>
        <taxon>Acidimicrobiia</taxon>
        <taxon>Acidimicrobiales</taxon>
        <taxon>Acidimicrobiaceae</taxon>
        <taxon>Ferrimicrobium</taxon>
    </lineage>
</organism>
<evidence type="ECO:0000313" key="3">
    <source>
        <dbReference type="Proteomes" id="UP000032336"/>
    </source>
</evidence>
<feature type="transmembrane region" description="Helical" evidence="1">
    <location>
        <begin position="146"/>
        <end position="167"/>
    </location>
</feature>
<keyword evidence="1" id="KW-0812">Transmembrane</keyword>
<dbReference type="Proteomes" id="UP000032336">
    <property type="component" value="Unassembled WGS sequence"/>
</dbReference>
<evidence type="ECO:0000256" key="1">
    <source>
        <dbReference type="SAM" id="Phobius"/>
    </source>
</evidence>